<comment type="subcellular location">
    <subcellularLocation>
        <location evidence="1">Cell membrane</location>
        <topology evidence="1">Multi-pass membrane protein</topology>
    </subcellularLocation>
</comment>
<protein>
    <submittedName>
        <fullName evidence="8">Conserved hypothetical integral membrane protein</fullName>
    </submittedName>
</protein>
<evidence type="ECO:0000313" key="9">
    <source>
        <dbReference type="Proteomes" id="UP000198561"/>
    </source>
</evidence>
<dbReference type="EMBL" id="FNWQ01000007">
    <property type="protein sequence ID" value="SEH44820.1"/>
    <property type="molecule type" value="Genomic_DNA"/>
</dbReference>
<feature type="transmembrane region" description="Helical" evidence="7">
    <location>
        <begin position="271"/>
        <end position="292"/>
    </location>
</feature>
<dbReference type="STRING" id="680127.SAMN05421593_4233"/>
<keyword evidence="6 7" id="KW-0472">Membrane</keyword>
<dbReference type="Pfam" id="PF03601">
    <property type="entry name" value="Cons_hypoth698"/>
    <property type="match status" value="1"/>
</dbReference>
<dbReference type="PANTHER" id="PTHR30106:SF1">
    <property type="entry name" value="UPF0324 MEMBRANE PROTEIN FN0533"/>
    <property type="match status" value="1"/>
</dbReference>
<evidence type="ECO:0000256" key="7">
    <source>
        <dbReference type="SAM" id="Phobius"/>
    </source>
</evidence>
<proteinExistence type="inferred from homology"/>
<feature type="transmembrane region" description="Helical" evidence="7">
    <location>
        <begin position="125"/>
        <end position="146"/>
    </location>
</feature>
<dbReference type="GO" id="GO:0005886">
    <property type="term" value="C:plasma membrane"/>
    <property type="evidence" value="ECO:0007669"/>
    <property type="project" value="UniProtKB-SubCell"/>
</dbReference>
<feature type="transmembrane region" description="Helical" evidence="7">
    <location>
        <begin position="26"/>
        <end position="55"/>
    </location>
</feature>
<keyword evidence="3" id="KW-1003">Cell membrane</keyword>
<dbReference type="Proteomes" id="UP000198561">
    <property type="component" value="Unassembled WGS sequence"/>
</dbReference>
<feature type="transmembrane region" description="Helical" evidence="7">
    <location>
        <begin position="153"/>
        <end position="174"/>
    </location>
</feature>
<reference evidence="8 9" key="1">
    <citation type="submission" date="2016-10" db="EMBL/GenBank/DDBJ databases">
        <authorList>
            <person name="de Groot N.N."/>
        </authorList>
    </citation>
    <scope>NUCLEOTIDE SEQUENCE [LARGE SCALE GENOMIC DNA]</scope>
    <source>
        <strain evidence="8 9">DSM 23031</strain>
    </source>
</reference>
<evidence type="ECO:0000256" key="5">
    <source>
        <dbReference type="ARBA" id="ARBA00022989"/>
    </source>
</evidence>
<keyword evidence="4 7" id="KW-0812">Transmembrane</keyword>
<evidence type="ECO:0000256" key="6">
    <source>
        <dbReference type="ARBA" id="ARBA00023136"/>
    </source>
</evidence>
<evidence type="ECO:0000256" key="4">
    <source>
        <dbReference type="ARBA" id="ARBA00022692"/>
    </source>
</evidence>
<dbReference type="PANTHER" id="PTHR30106">
    <property type="entry name" value="INNER MEMBRANE PROTEIN YEIH-RELATED"/>
    <property type="match status" value="1"/>
</dbReference>
<evidence type="ECO:0000256" key="1">
    <source>
        <dbReference type="ARBA" id="ARBA00004651"/>
    </source>
</evidence>
<feature type="transmembrane region" description="Helical" evidence="7">
    <location>
        <begin position="248"/>
        <end position="265"/>
    </location>
</feature>
<feature type="transmembrane region" description="Helical" evidence="7">
    <location>
        <begin position="67"/>
        <end position="83"/>
    </location>
</feature>
<dbReference type="InterPro" id="IPR018383">
    <property type="entry name" value="UPF0324_pro"/>
</dbReference>
<evidence type="ECO:0000313" key="8">
    <source>
        <dbReference type="EMBL" id="SEH44820.1"/>
    </source>
</evidence>
<gene>
    <name evidence="8" type="ORF">SAMN05421593_4233</name>
</gene>
<dbReference type="AlphaFoldDB" id="A0A1H6I967"/>
<dbReference type="InterPro" id="IPR038770">
    <property type="entry name" value="Na+/solute_symporter_sf"/>
</dbReference>
<feature type="transmembrane region" description="Helical" evidence="7">
    <location>
        <begin position="304"/>
        <end position="323"/>
    </location>
</feature>
<dbReference type="Gene3D" id="1.20.1530.20">
    <property type="match status" value="1"/>
</dbReference>
<accession>A0A1H6I967</accession>
<evidence type="ECO:0000256" key="3">
    <source>
        <dbReference type="ARBA" id="ARBA00022475"/>
    </source>
</evidence>
<organism evidence="8 9">
    <name type="scientific">Chryseobacterium culicis</name>
    <dbReference type="NCBI Taxonomy" id="680127"/>
    <lineage>
        <taxon>Bacteria</taxon>
        <taxon>Pseudomonadati</taxon>
        <taxon>Bacteroidota</taxon>
        <taxon>Flavobacteriia</taxon>
        <taxon>Flavobacteriales</taxon>
        <taxon>Weeksellaceae</taxon>
        <taxon>Chryseobacterium group</taxon>
        <taxon>Chryseobacterium</taxon>
    </lineage>
</organism>
<evidence type="ECO:0000256" key="2">
    <source>
        <dbReference type="ARBA" id="ARBA00007977"/>
    </source>
</evidence>
<name>A0A1H6I967_CHRCI</name>
<feature type="transmembrane region" description="Helical" evidence="7">
    <location>
        <begin position="95"/>
        <end position="113"/>
    </location>
</feature>
<comment type="similarity">
    <text evidence="2">Belongs to the UPF0324 family.</text>
</comment>
<feature type="transmembrane region" description="Helical" evidence="7">
    <location>
        <begin position="219"/>
        <end position="236"/>
    </location>
</feature>
<sequence>MFRNFDADFKRSHYERFIASEMKRKIFFMVLAAVCLTPLISSPIALAMGFALAVLMGNPFEKHLHNSIHLLLQISIVGLGFGLKLDEALHAGKTGLLLTIVSIVTVMVLGYFLGKVFKLESPLSYLLSAGTAICGGSAIAAVSPIIKPSTKQISLALAIVFTLNSIALFVYPAIGHLLNLSQEQFGLWCAVGIHDTSSVVGAASKYGDESLKIATTVKLARALWIIPVSLITMFIFKSKDSKIKVPWFIGYFIVAIILNTYCPFFDHFSTFITVAAKSGLNLTLFLIGSTLSVQTLRSIGLKPLVTAVILWVTISVGSLLYIIQ</sequence>
<keyword evidence="5 7" id="KW-1133">Transmembrane helix</keyword>